<proteinExistence type="inferred from homology"/>
<protein>
    <recommendedName>
        <fullName evidence="5">ATPase expression protein 2, mitochondrial</fullName>
    </recommendedName>
</protein>
<dbReference type="GO" id="GO:0006417">
    <property type="term" value="P:regulation of translation"/>
    <property type="evidence" value="ECO:0007669"/>
    <property type="project" value="UniProtKB-KW"/>
</dbReference>
<organism evidence="9 10">
    <name type="scientific">Maudiozyma saulgeensis</name>
    <dbReference type="NCBI Taxonomy" id="1789683"/>
    <lineage>
        <taxon>Eukaryota</taxon>
        <taxon>Fungi</taxon>
        <taxon>Dikarya</taxon>
        <taxon>Ascomycota</taxon>
        <taxon>Saccharomycotina</taxon>
        <taxon>Saccharomycetes</taxon>
        <taxon>Saccharomycetales</taxon>
        <taxon>Saccharomycetaceae</taxon>
        <taxon>Maudiozyma</taxon>
    </lineage>
</organism>
<dbReference type="OrthoDB" id="4062665at2759"/>
<gene>
    <name evidence="9" type="ORF">KASA_0I00264G</name>
</gene>
<evidence type="ECO:0000256" key="2">
    <source>
        <dbReference type="ARBA" id="ARBA00004173"/>
    </source>
</evidence>
<comment type="function">
    <text evidence="1">Required for translation of the mitochondrial OLI1 transcript coding for the mitochondrial ATP synthase subunit 9.</text>
</comment>
<dbReference type="EMBL" id="FXLY01000010">
    <property type="protein sequence ID" value="SMN22028.1"/>
    <property type="molecule type" value="Genomic_DNA"/>
</dbReference>
<dbReference type="InterPro" id="IPR024319">
    <property type="entry name" value="ATPase_expression_mit"/>
</dbReference>
<comment type="subunit">
    <text evidence="4">Binds to the 5'UTR of the OLI1 mRNA.</text>
</comment>
<keyword evidence="6" id="KW-0810">Translation regulation</keyword>
<keyword evidence="8" id="KW-0496">Mitochondrion</keyword>
<evidence type="ECO:0000256" key="6">
    <source>
        <dbReference type="ARBA" id="ARBA00022845"/>
    </source>
</evidence>
<evidence type="ECO:0000256" key="3">
    <source>
        <dbReference type="ARBA" id="ARBA00009790"/>
    </source>
</evidence>
<sequence>MLFRSRPVVASKGITNLASQNVLYFPKEMTLNGPFQTHRFYKTESTGNASSSKLIVNGITKKYGDFSKYLDEMSRVKVIPNKTGFIKNLDQVYYEYQGIMNQSQQLDSLKLRDTNLFLDMFLKLGRLKRAHDVLTDLIKLDGSLVFGDARDIATVRNYLKVRCGSFSEMWYTDRAYEIIDNTYIFNLLDYSLKNNFSYWDTEICYSLGKMNRIELLNKFTMKKWGISIQGPHFIDGEIYKAPNSEVVIALMKIICYIYSDGMHEANKFLNALIERYPKINLNINFWRHLVLEGSSPKRGNKNFAVGNENGLDGWNTMKQWYLMRGKTIPFDYSIVEELYRIFERTKNLKDCIAVYTSCFSEFYEQRNKINNNEWSIINKYQKFIVRRLVNKKNYNKVEEFITQWSIDSDNERMLRKFSSYLIVLKNNKQTNKSYDEMVDDDMILGSLW</sequence>
<evidence type="ECO:0000256" key="1">
    <source>
        <dbReference type="ARBA" id="ARBA00002412"/>
    </source>
</evidence>
<dbReference type="GO" id="GO:0005739">
    <property type="term" value="C:mitochondrion"/>
    <property type="evidence" value="ECO:0007669"/>
    <property type="project" value="UniProtKB-SubCell"/>
</dbReference>
<evidence type="ECO:0000313" key="9">
    <source>
        <dbReference type="EMBL" id="SMN22028.1"/>
    </source>
</evidence>
<reference evidence="9 10" key="1">
    <citation type="submission" date="2017-04" db="EMBL/GenBank/DDBJ databases">
        <authorList>
            <person name="Afonso C.L."/>
            <person name="Miller P.J."/>
            <person name="Scott M.A."/>
            <person name="Spackman E."/>
            <person name="Goraichik I."/>
            <person name="Dimitrov K.M."/>
            <person name="Suarez D.L."/>
            <person name="Swayne D.E."/>
        </authorList>
    </citation>
    <scope>NUCLEOTIDE SEQUENCE [LARGE SCALE GENOMIC DNA]</scope>
</reference>
<comment type="similarity">
    <text evidence="3">Belongs to the AEP2 family.</text>
</comment>
<keyword evidence="10" id="KW-1185">Reference proteome</keyword>
<name>A0A1X7R8M9_9SACH</name>
<evidence type="ECO:0000313" key="10">
    <source>
        <dbReference type="Proteomes" id="UP000196158"/>
    </source>
</evidence>
<evidence type="ECO:0000256" key="8">
    <source>
        <dbReference type="ARBA" id="ARBA00023128"/>
    </source>
</evidence>
<evidence type="ECO:0000256" key="4">
    <source>
        <dbReference type="ARBA" id="ARBA00011657"/>
    </source>
</evidence>
<dbReference type="AlphaFoldDB" id="A0A1X7R8M9"/>
<accession>A0A1X7R8M9</accession>
<evidence type="ECO:0000256" key="5">
    <source>
        <dbReference type="ARBA" id="ARBA00019258"/>
    </source>
</evidence>
<evidence type="ECO:0000256" key="7">
    <source>
        <dbReference type="ARBA" id="ARBA00022946"/>
    </source>
</evidence>
<dbReference type="Pfam" id="PF12921">
    <property type="entry name" value="ATP13"/>
    <property type="match status" value="1"/>
</dbReference>
<dbReference type="Proteomes" id="UP000196158">
    <property type="component" value="Unassembled WGS sequence"/>
</dbReference>
<comment type="subcellular location">
    <subcellularLocation>
        <location evidence="2">Mitochondrion</location>
    </subcellularLocation>
</comment>
<keyword evidence="7" id="KW-0809">Transit peptide</keyword>